<feature type="domain" description="IPT/TIG" evidence="1">
    <location>
        <begin position="2"/>
        <end position="83"/>
    </location>
</feature>
<dbReference type="InterPro" id="IPR002909">
    <property type="entry name" value="IPT_dom"/>
</dbReference>
<feature type="domain" description="IPT/TIG" evidence="1">
    <location>
        <begin position="87"/>
        <end position="175"/>
    </location>
</feature>
<evidence type="ECO:0000313" key="3">
    <source>
        <dbReference type="Proteomes" id="UP000695264"/>
    </source>
</evidence>
<accession>A0ABX1BY36</accession>
<dbReference type="EMBL" id="JAATEN010000004">
    <property type="protein sequence ID" value="NJQ00219.1"/>
    <property type="molecule type" value="Genomic_DNA"/>
</dbReference>
<organism evidence="2 3">
    <name type="scientific">Streptomyces zingiberis</name>
    <dbReference type="NCBI Taxonomy" id="2053010"/>
    <lineage>
        <taxon>Bacteria</taxon>
        <taxon>Bacillati</taxon>
        <taxon>Actinomycetota</taxon>
        <taxon>Actinomycetes</taxon>
        <taxon>Kitasatosporales</taxon>
        <taxon>Streptomycetaceae</taxon>
        <taxon>Streptomyces</taxon>
    </lineage>
</organism>
<dbReference type="Gene3D" id="2.60.40.10">
    <property type="entry name" value="Immunoglobulins"/>
    <property type="match status" value="3"/>
</dbReference>
<protein>
    <recommendedName>
        <fullName evidence="1">IPT/TIG domain-containing protein</fullName>
    </recommendedName>
</protein>
<keyword evidence="3" id="KW-1185">Reference proteome</keyword>
<evidence type="ECO:0000259" key="1">
    <source>
        <dbReference type="Pfam" id="PF01833"/>
    </source>
</evidence>
<feature type="domain" description="IPT/TIG" evidence="1">
    <location>
        <begin position="188"/>
        <end position="267"/>
    </location>
</feature>
<dbReference type="CDD" id="cd00603">
    <property type="entry name" value="IPT_PCSR"/>
    <property type="match status" value="1"/>
</dbReference>
<dbReference type="SUPFAM" id="SSF81296">
    <property type="entry name" value="E set domains"/>
    <property type="match status" value="2"/>
</dbReference>
<dbReference type="InterPro" id="IPR014756">
    <property type="entry name" value="Ig_E-set"/>
</dbReference>
<gene>
    <name evidence="2" type="ORF">HCK00_06630</name>
</gene>
<dbReference type="RefSeq" id="WP_168100839.1">
    <property type="nucleotide sequence ID" value="NZ_JAATEN010000004.1"/>
</dbReference>
<sequence length="275" mass="26491">MPTITSIAPTSGTTGTAVTITGPSGTFGTVGSTVRVNFGTRTVNGTVATATTVTTTAPAGCSGQTQVSVTALNSTSNSLPFFYITGPVVTSVSPALGTASPGSVTLTGTGLSTVTAASDVSFGGTPATAIVSRTGDTQLTVTAPTGTIGPSGIATVTVTATNPGGGSTPSPCGFSSFTYYAAPTVTPNSASPATAPAGTTGATATGANFYDLISVTLDPGDAPVQPTENAFATTSGLIVFDIPAGTPADAYSVVVQTPGGTSTPNPAFDDITVTA</sequence>
<proteinExistence type="predicted"/>
<dbReference type="InterPro" id="IPR013783">
    <property type="entry name" value="Ig-like_fold"/>
</dbReference>
<comment type="caution">
    <text evidence="2">The sequence shown here is derived from an EMBL/GenBank/DDBJ whole genome shotgun (WGS) entry which is preliminary data.</text>
</comment>
<dbReference type="Proteomes" id="UP000695264">
    <property type="component" value="Unassembled WGS sequence"/>
</dbReference>
<reference evidence="2 3" key="1">
    <citation type="submission" date="2020-03" db="EMBL/GenBank/DDBJ databases">
        <title>WGS of actinomycetes isolated from Thailand.</title>
        <authorList>
            <person name="Thawai C."/>
        </authorList>
    </citation>
    <scope>NUCLEOTIDE SEQUENCE [LARGE SCALE GENOMIC DNA]</scope>
    <source>
        <strain evidence="2 3">PLAI 1-29</strain>
    </source>
</reference>
<name>A0ABX1BY36_9ACTN</name>
<evidence type="ECO:0000313" key="2">
    <source>
        <dbReference type="EMBL" id="NJQ00219.1"/>
    </source>
</evidence>
<dbReference type="Pfam" id="PF01833">
    <property type="entry name" value="TIG"/>
    <property type="match status" value="3"/>
</dbReference>